<keyword evidence="2" id="KW-0547">Nucleotide-binding</keyword>
<keyword evidence="2" id="KW-0378">Hydrolase</keyword>
<dbReference type="PANTHER" id="PTHR11575:SF24">
    <property type="entry name" value="5'-NUCLEOTIDASE"/>
    <property type="match status" value="1"/>
</dbReference>
<keyword evidence="1 2" id="KW-0732">Signal</keyword>
<dbReference type="InterPro" id="IPR036907">
    <property type="entry name" value="5'-Nucleotdase_C_sf"/>
</dbReference>
<feature type="signal peptide" evidence="2">
    <location>
        <begin position="1"/>
        <end position="23"/>
    </location>
</feature>
<feature type="domain" description="SLH" evidence="3">
    <location>
        <begin position="604"/>
        <end position="667"/>
    </location>
</feature>
<organism evidence="4 5">
    <name type="scientific">Rossellomorea vietnamensis</name>
    <dbReference type="NCBI Taxonomy" id="218284"/>
    <lineage>
        <taxon>Bacteria</taxon>
        <taxon>Bacillati</taxon>
        <taxon>Bacillota</taxon>
        <taxon>Bacilli</taxon>
        <taxon>Bacillales</taxon>
        <taxon>Bacillaceae</taxon>
        <taxon>Rossellomorea</taxon>
    </lineage>
</organism>
<dbReference type="SUPFAM" id="SSF56300">
    <property type="entry name" value="Metallo-dependent phosphatases"/>
    <property type="match status" value="1"/>
</dbReference>
<dbReference type="InterPro" id="IPR004843">
    <property type="entry name" value="Calcineurin-like_PHP"/>
</dbReference>
<name>A0A5D4MD55_9BACI</name>
<dbReference type="GO" id="GO:0030288">
    <property type="term" value="C:outer membrane-bounded periplasmic space"/>
    <property type="evidence" value="ECO:0007669"/>
    <property type="project" value="TreeGrafter"/>
</dbReference>
<sequence length="724" mass="79096">MLNTSKKLVSLAVASALSAGAFAAPFSTNTVNAETENIKVQLLSLNDWHGQIDTTTSIDLDGDDKKETVVGGAQYLATHLKDYENKNENTLIVHSGDMIGGSPMIASTFQDEPVVEVMEAIGVDVGTVGNHEFDEGIAEFQRMVEGGEHPDGKGTEGYDGMNFPNIAANVYDKSTNELILPPYQVEEIGGTKIGFIGVATTATPGMVQAKGNENLLVTDELEAINKYAEELTEQGVESIVILAHNTAEEQDGEITGDVADWETGLHEEVDVIFAGHNHETVNSTIGDNVAVIQAWEYGYMFGAVNLEIDPATGDIVRENTEAELVHTTQDVQEDPAVKEIIDRYEEKIAPVKNEVVGNSQYEYVSQRYPFNERAYADHGMGNMIADSMKWAMSSDFALMNGGGIRAGLDAGPVTFGELYTIQPFQNMLQKFTTNGKGLRTILTDQISKYGLDYSISGFKYTYSFDHAEGTGEIIDIMLPDGTPIKDDENYTITTNDYSFANKGMHEVAIGETEIGPIDSDATADYVRQLDGDIQSQAEGRIMQVSETFKDVPLNHWANSYIFDLAHNEIVKGKTPEYFDPQGSLTRAQFASMLTRSLGLEMTTAAPFSDTVNLKEETQAEIAAAYEAGIIEGTTPDTFEPNQPITRAQMVTMLMRAYSYENGEVHVPVKGNSFSDISIYNYEMQTAINAAAELGYVIGYGDAFKPREGSTRGQAAKVLSLYFIK</sequence>
<evidence type="ECO:0000256" key="2">
    <source>
        <dbReference type="RuleBase" id="RU362119"/>
    </source>
</evidence>
<dbReference type="AlphaFoldDB" id="A0A5D4MD55"/>
<dbReference type="InterPro" id="IPR029052">
    <property type="entry name" value="Metallo-depent_PP-like"/>
</dbReference>
<feature type="domain" description="SLH" evidence="3">
    <location>
        <begin position="670"/>
        <end position="724"/>
    </location>
</feature>
<dbReference type="Pfam" id="PF00395">
    <property type="entry name" value="SLH"/>
    <property type="match status" value="3"/>
</dbReference>
<comment type="caution">
    <text evidence="4">The sequence shown here is derived from an EMBL/GenBank/DDBJ whole genome shotgun (WGS) entry which is preliminary data.</text>
</comment>
<dbReference type="EMBL" id="VTEG01000008">
    <property type="protein sequence ID" value="TYR98955.1"/>
    <property type="molecule type" value="Genomic_DNA"/>
</dbReference>
<protein>
    <submittedName>
        <fullName evidence="4">2,' 3'-cyclic nucleotide 2'-phosphodiesterase</fullName>
    </submittedName>
</protein>
<dbReference type="SUPFAM" id="SSF55816">
    <property type="entry name" value="5'-nucleotidase (syn. UDP-sugar hydrolase), C-terminal domain"/>
    <property type="match status" value="1"/>
</dbReference>
<proteinExistence type="inferred from homology"/>
<dbReference type="Gene3D" id="3.60.21.10">
    <property type="match status" value="1"/>
</dbReference>
<evidence type="ECO:0000313" key="5">
    <source>
        <dbReference type="Proteomes" id="UP000325182"/>
    </source>
</evidence>
<dbReference type="Proteomes" id="UP000325182">
    <property type="component" value="Unassembled WGS sequence"/>
</dbReference>
<dbReference type="InterPro" id="IPR006179">
    <property type="entry name" value="5_nucleotidase/apyrase"/>
</dbReference>
<dbReference type="PROSITE" id="PS51272">
    <property type="entry name" value="SLH"/>
    <property type="match status" value="3"/>
</dbReference>
<accession>A0A5D4MD55</accession>
<dbReference type="PANTHER" id="PTHR11575">
    <property type="entry name" value="5'-NUCLEOTIDASE-RELATED"/>
    <property type="match status" value="1"/>
</dbReference>
<dbReference type="Pfam" id="PF02872">
    <property type="entry name" value="5_nucleotid_C"/>
    <property type="match status" value="1"/>
</dbReference>
<evidence type="ECO:0000259" key="3">
    <source>
        <dbReference type="PROSITE" id="PS51272"/>
    </source>
</evidence>
<dbReference type="GO" id="GO:0009166">
    <property type="term" value="P:nucleotide catabolic process"/>
    <property type="evidence" value="ECO:0007669"/>
    <property type="project" value="InterPro"/>
</dbReference>
<dbReference type="GO" id="GO:0008768">
    <property type="term" value="F:UDP-sugar diphosphatase activity"/>
    <property type="evidence" value="ECO:0007669"/>
    <property type="project" value="TreeGrafter"/>
</dbReference>
<dbReference type="InterPro" id="IPR008334">
    <property type="entry name" value="5'-Nucleotdase_C"/>
</dbReference>
<dbReference type="PRINTS" id="PR01607">
    <property type="entry name" value="APYRASEFAMLY"/>
</dbReference>
<dbReference type="InterPro" id="IPR001119">
    <property type="entry name" value="SLH_dom"/>
</dbReference>
<dbReference type="GO" id="GO:0008253">
    <property type="term" value="F:5'-nucleotidase activity"/>
    <property type="evidence" value="ECO:0007669"/>
    <property type="project" value="TreeGrafter"/>
</dbReference>
<evidence type="ECO:0000256" key="1">
    <source>
        <dbReference type="ARBA" id="ARBA00022729"/>
    </source>
</evidence>
<dbReference type="Gene3D" id="3.90.780.10">
    <property type="entry name" value="5'-Nucleotidase, C-terminal domain"/>
    <property type="match status" value="1"/>
</dbReference>
<comment type="similarity">
    <text evidence="2">Belongs to the 5'-nucleotidase family.</text>
</comment>
<dbReference type="Pfam" id="PF00149">
    <property type="entry name" value="Metallophos"/>
    <property type="match status" value="1"/>
</dbReference>
<evidence type="ECO:0000313" key="4">
    <source>
        <dbReference type="EMBL" id="TYR98955.1"/>
    </source>
</evidence>
<dbReference type="GO" id="GO:0000166">
    <property type="term" value="F:nucleotide binding"/>
    <property type="evidence" value="ECO:0007669"/>
    <property type="project" value="UniProtKB-KW"/>
</dbReference>
<reference evidence="4 5" key="1">
    <citation type="submission" date="2019-08" db="EMBL/GenBank/DDBJ databases">
        <title>Bacillus genomes from the desert of Cuatro Cienegas, Coahuila.</title>
        <authorList>
            <person name="Olmedo-Alvarez G."/>
        </authorList>
    </citation>
    <scope>NUCLEOTIDE SEQUENCE [LARGE SCALE GENOMIC DNA]</scope>
    <source>
        <strain evidence="4 5">CH128b_4D</strain>
    </source>
</reference>
<feature type="chain" id="PRO_5039748047" evidence="2">
    <location>
        <begin position="24"/>
        <end position="724"/>
    </location>
</feature>
<feature type="domain" description="SLH" evidence="3">
    <location>
        <begin position="544"/>
        <end position="603"/>
    </location>
</feature>
<gene>
    <name evidence="4" type="ORF">FZC84_13100</name>
</gene>